<dbReference type="SUPFAM" id="SSF55729">
    <property type="entry name" value="Acyl-CoA N-acyltransferases (Nat)"/>
    <property type="match status" value="1"/>
</dbReference>
<dbReference type="AlphaFoldDB" id="A0AA95MT03"/>
<dbReference type="EC" id="2.3.1.-" evidence="2"/>
<name>A0AA95MT03_9BACI</name>
<evidence type="ECO:0000313" key="3">
    <source>
        <dbReference type="Proteomes" id="UP001178288"/>
    </source>
</evidence>
<accession>A0AA95MT03</accession>
<keyword evidence="3" id="KW-1185">Reference proteome</keyword>
<evidence type="ECO:0000259" key="1">
    <source>
        <dbReference type="PROSITE" id="PS51186"/>
    </source>
</evidence>
<reference evidence="2" key="1">
    <citation type="submission" date="2023-05" db="EMBL/GenBank/DDBJ databases">
        <title>Comparative genomics of Bacillaceae isolates and their secondary metabolite potential.</title>
        <authorList>
            <person name="Song L."/>
            <person name="Nielsen L.J."/>
            <person name="Mohite O."/>
            <person name="Xu X."/>
            <person name="Weber T."/>
            <person name="Kovacs A.T."/>
        </authorList>
    </citation>
    <scope>NUCLEOTIDE SEQUENCE</scope>
    <source>
        <strain evidence="2">XLM17</strain>
    </source>
</reference>
<dbReference type="RefSeq" id="WP_066083242.1">
    <property type="nucleotide sequence ID" value="NZ_CP126114.1"/>
</dbReference>
<dbReference type="EMBL" id="CP126114">
    <property type="protein sequence ID" value="WHY87248.1"/>
    <property type="molecule type" value="Genomic_DNA"/>
</dbReference>
<dbReference type="KEGG" id="nnv:QNH39_05150"/>
<dbReference type="Proteomes" id="UP001178288">
    <property type="component" value="Chromosome"/>
</dbReference>
<dbReference type="InterPro" id="IPR016181">
    <property type="entry name" value="Acyl_CoA_acyltransferase"/>
</dbReference>
<dbReference type="Pfam" id="PF13673">
    <property type="entry name" value="Acetyltransf_10"/>
    <property type="match status" value="1"/>
</dbReference>
<proteinExistence type="predicted"/>
<gene>
    <name evidence="2" type="ORF">QNH39_05150</name>
</gene>
<feature type="domain" description="N-acetyltransferase" evidence="1">
    <location>
        <begin position="9"/>
        <end position="138"/>
    </location>
</feature>
<dbReference type="InterPro" id="IPR000182">
    <property type="entry name" value="GNAT_dom"/>
</dbReference>
<dbReference type="CDD" id="cd04301">
    <property type="entry name" value="NAT_SF"/>
    <property type="match status" value="1"/>
</dbReference>
<protein>
    <submittedName>
        <fullName evidence="2">GNAT family N-acetyltransferase</fullName>
        <ecNumber evidence="2">2.3.1.-</ecNumber>
    </submittedName>
</protein>
<keyword evidence="2" id="KW-0808">Transferase</keyword>
<dbReference type="PANTHER" id="PTHR43233:SF1">
    <property type="entry name" value="FAMILY N-ACETYLTRANSFERASE, PUTATIVE (AFU_ORTHOLOGUE AFUA_6G03350)-RELATED"/>
    <property type="match status" value="1"/>
</dbReference>
<dbReference type="PROSITE" id="PS51186">
    <property type="entry name" value="GNAT"/>
    <property type="match status" value="1"/>
</dbReference>
<keyword evidence="2" id="KW-0012">Acyltransferase</keyword>
<sequence>MNFSDGKGIDFKVGAAVTAEQLSDVFKKSGITRPVDDLPRLERMIEHADLLITAWDEQALVGVARAVTDFSYCCYLSDLAVNRNYQKRGIGKELVKLVQEQIGDEVMLLLLSAPAAMEYYPRIGFDKVENGFIISRKR</sequence>
<evidence type="ECO:0000313" key="2">
    <source>
        <dbReference type="EMBL" id="WHY87248.1"/>
    </source>
</evidence>
<organism evidence="2 3">
    <name type="scientific">Neobacillus novalis</name>
    <dbReference type="NCBI Taxonomy" id="220687"/>
    <lineage>
        <taxon>Bacteria</taxon>
        <taxon>Bacillati</taxon>
        <taxon>Bacillota</taxon>
        <taxon>Bacilli</taxon>
        <taxon>Bacillales</taxon>
        <taxon>Bacillaceae</taxon>
        <taxon>Neobacillus</taxon>
    </lineage>
</organism>
<dbReference type="GO" id="GO:0016747">
    <property type="term" value="F:acyltransferase activity, transferring groups other than amino-acyl groups"/>
    <property type="evidence" value="ECO:0007669"/>
    <property type="project" value="InterPro"/>
</dbReference>
<dbReference type="PANTHER" id="PTHR43233">
    <property type="entry name" value="FAMILY N-ACETYLTRANSFERASE, PUTATIVE (AFU_ORTHOLOGUE AFUA_6G03350)-RELATED"/>
    <property type="match status" value="1"/>
</dbReference>
<dbReference type="Gene3D" id="3.40.630.30">
    <property type="match status" value="1"/>
</dbReference>
<dbReference type="InterPro" id="IPR053144">
    <property type="entry name" value="Acetyltransferase_Butenolide"/>
</dbReference>